<comment type="caution">
    <text evidence="2">The sequence shown here is derived from an EMBL/GenBank/DDBJ whole genome shotgun (WGS) entry which is preliminary data.</text>
</comment>
<evidence type="ECO:0000313" key="3">
    <source>
        <dbReference type="Proteomes" id="UP000734854"/>
    </source>
</evidence>
<dbReference type="GO" id="GO:0009570">
    <property type="term" value="C:chloroplast stroma"/>
    <property type="evidence" value="ECO:0007669"/>
    <property type="project" value="TreeGrafter"/>
</dbReference>
<dbReference type="GO" id="GO:0006631">
    <property type="term" value="P:fatty acid metabolic process"/>
    <property type="evidence" value="ECO:0007669"/>
    <property type="project" value="TreeGrafter"/>
</dbReference>
<evidence type="ECO:0000256" key="1">
    <source>
        <dbReference type="SAM" id="MobiDB-lite"/>
    </source>
</evidence>
<dbReference type="OrthoDB" id="18193at2759"/>
<proteinExistence type="predicted"/>
<organism evidence="2 3">
    <name type="scientific">Zingiber officinale</name>
    <name type="common">Ginger</name>
    <name type="synonym">Amomum zingiber</name>
    <dbReference type="NCBI Taxonomy" id="94328"/>
    <lineage>
        <taxon>Eukaryota</taxon>
        <taxon>Viridiplantae</taxon>
        <taxon>Streptophyta</taxon>
        <taxon>Embryophyta</taxon>
        <taxon>Tracheophyta</taxon>
        <taxon>Spermatophyta</taxon>
        <taxon>Magnoliopsida</taxon>
        <taxon>Liliopsida</taxon>
        <taxon>Zingiberales</taxon>
        <taxon>Zingiberaceae</taxon>
        <taxon>Zingiber</taxon>
    </lineage>
</organism>
<keyword evidence="3" id="KW-1185">Reference proteome</keyword>
<dbReference type="PANTHER" id="PTHR47589">
    <property type="entry name" value="FATTY-ACID-BINDING PROTEIN 1"/>
    <property type="match status" value="1"/>
</dbReference>
<dbReference type="EMBL" id="JACMSC010000012">
    <property type="protein sequence ID" value="KAG6495713.1"/>
    <property type="molecule type" value="Genomic_DNA"/>
</dbReference>
<evidence type="ECO:0008006" key="4">
    <source>
        <dbReference type="Google" id="ProtNLM"/>
    </source>
</evidence>
<gene>
    <name evidence="2" type="ORF">ZIOFF_043539</name>
</gene>
<reference evidence="2 3" key="1">
    <citation type="submission" date="2020-08" db="EMBL/GenBank/DDBJ databases">
        <title>Plant Genome Project.</title>
        <authorList>
            <person name="Zhang R.-G."/>
        </authorList>
    </citation>
    <scope>NUCLEOTIDE SEQUENCE [LARGE SCALE GENOMIC DNA]</scope>
    <source>
        <tissue evidence="2">Rhizome</tissue>
    </source>
</reference>
<dbReference type="InterPro" id="IPR044228">
    <property type="entry name" value="FAP1"/>
</dbReference>
<sequence>MPFLTTPATMEAELVQEETREENEQKTARDEAATKLTMEKEKDDMEVEPKTGVPFPVKLPNGMQLQASGLRRKKILGFGLNIYAFGIYGDIAGLKQLLRPKHGEATEMATKEIYESVINSDVGMVVRLVIVFGGLTMSLVRKNFDEGLGASLKKLTSDRTDEELITMVLGAAKDSMKLPAGTVIEITRFPDYVLHTKVADELVSKVKNELLCRAFFHMYLGDDAFDKEAKEKFGASLLSLLRP</sequence>
<feature type="region of interest" description="Disordered" evidence="1">
    <location>
        <begin position="1"/>
        <end position="53"/>
    </location>
</feature>
<dbReference type="GO" id="GO:0005504">
    <property type="term" value="F:fatty acid binding"/>
    <property type="evidence" value="ECO:0007669"/>
    <property type="project" value="TreeGrafter"/>
</dbReference>
<name>A0A8J5KQB2_ZINOF</name>
<feature type="compositionally biased region" description="Basic and acidic residues" evidence="1">
    <location>
        <begin position="22"/>
        <end position="49"/>
    </location>
</feature>
<protein>
    <recommendedName>
        <fullName evidence="4">Chalcone isomerase</fullName>
    </recommendedName>
</protein>
<evidence type="ECO:0000313" key="2">
    <source>
        <dbReference type="EMBL" id="KAG6495713.1"/>
    </source>
</evidence>
<dbReference type="Proteomes" id="UP000734854">
    <property type="component" value="Unassembled WGS sequence"/>
</dbReference>
<dbReference type="PANTHER" id="PTHR47589:SF4">
    <property type="entry name" value="FATTY-ACID-BINDING PROTEIN 1-LIKE"/>
    <property type="match status" value="1"/>
</dbReference>
<accession>A0A8J5KQB2</accession>
<dbReference type="AlphaFoldDB" id="A0A8J5KQB2"/>